<evidence type="ECO:0000256" key="1">
    <source>
        <dbReference type="ARBA" id="ARBA00004613"/>
    </source>
</evidence>
<dbReference type="GO" id="GO:0005509">
    <property type="term" value="F:calcium ion binding"/>
    <property type="evidence" value="ECO:0007669"/>
    <property type="project" value="InterPro"/>
</dbReference>
<gene>
    <name evidence="5" type="ORF">JL811_17625</name>
</gene>
<keyword evidence="2" id="KW-0964">Secreted</keyword>
<dbReference type="InterPro" id="IPR013858">
    <property type="entry name" value="Peptidase_M10B_C"/>
</dbReference>
<dbReference type="EMBL" id="JAESVN010000012">
    <property type="protein sequence ID" value="MBL4919045.1"/>
    <property type="molecule type" value="Genomic_DNA"/>
</dbReference>
<evidence type="ECO:0000256" key="3">
    <source>
        <dbReference type="ARBA" id="ARBA00022737"/>
    </source>
</evidence>
<reference evidence="5" key="1">
    <citation type="submission" date="2021-01" db="EMBL/GenBank/DDBJ databases">
        <title>Tabrizicola alba sp. nov. a motile alkaliphilic bacterium isolated from a soda lake.</title>
        <authorList>
            <person name="Szuroczki S."/>
            <person name="Abbaszade G."/>
            <person name="Schumann P."/>
            <person name="Toth E."/>
        </authorList>
    </citation>
    <scope>NUCLEOTIDE SEQUENCE</scope>
    <source>
        <strain evidence="5">DMG-N-6</strain>
    </source>
</reference>
<evidence type="ECO:0000256" key="2">
    <source>
        <dbReference type="ARBA" id="ARBA00022525"/>
    </source>
</evidence>
<organism evidence="5 6">
    <name type="scientific">Szabonella alba</name>
    <dbReference type="NCBI Taxonomy" id="2804194"/>
    <lineage>
        <taxon>Bacteria</taxon>
        <taxon>Pseudomonadati</taxon>
        <taxon>Pseudomonadota</taxon>
        <taxon>Alphaproteobacteria</taxon>
        <taxon>Rhodobacterales</taxon>
        <taxon>Paracoccaceae</taxon>
        <taxon>Szabonella</taxon>
    </lineage>
</organism>
<feature type="domain" description="Peptidase M10 serralysin C-terminal" evidence="4">
    <location>
        <begin position="4"/>
        <end position="107"/>
    </location>
</feature>
<dbReference type="AlphaFoldDB" id="A0A8K0VH73"/>
<protein>
    <submittedName>
        <fullName evidence="5">M10 family metallopeptidase C-terminal domain-containing protein</fullName>
    </submittedName>
</protein>
<evidence type="ECO:0000313" key="6">
    <source>
        <dbReference type="Proteomes" id="UP000648908"/>
    </source>
</evidence>
<comment type="subcellular location">
    <subcellularLocation>
        <location evidence="1">Secreted</location>
    </subcellularLocation>
</comment>
<proteinExistence type="predicted"/>
<keyword evidence="3" id="KW-0677">Repeat</keyword>
<evidence type="ECO:0000313" key="5">
    <source>
        <dbReference type="EMBL" id="MBL4919045.1"/>
    </source>
</evidence>
<keyword evidence="6" id="KW-1185">Reference proteome</keyword>
<name>A0A8K0VH73_9RHOB</name>
<sequence length="114" mass="11487">MLTGGAGDDQLYGDAGADVFVFDQSPAAGGTDRIVDFVLGVDRIDLSAMDADALPAGDQSFTFIGAALFSGVAGELRYDAVTGRLLGDVTGNANADLTVNLDGVAALGFGDLIL</sequence>
<dbReference type="Pfam" id="PF08548">
    <property type="entry name" value="Peptidase_M10_C"/>
    <property type="match status" value="1"/>
</dbReference>
<dbReference type="GO" id="GO:0005615">
    <property type="term" value="C:extracellular space"/>
    <property type="evidence" value="ECO:0007669"/>
    <property type="project" value="InterPro"/>
</dbReference>
<dbReference type="Gene3D" id="2.150.10.10">
    <property type="entry name" value="Serralysin-like metalloprotease, C-terminal"/>
    <property type="match status" value="1"/>
</dbReference>
<dbReference type="SUPFAM" id="SSF51120">
    <property type="entry name" value="beta-Roll"/>
    <property type="match status" value="1"/>
</dbReference>
<evidence type="ECO:0000259" key="4">
    <source>
        <dbReference type="Pfam" id="PF08548"/>
    </source>
</evidence>
<dbReference type="InterPro" id="IPR011049">
    <property type="entry name" value="Serralysin-like_metalloprot_C"/>
</dbReference>
<accession>A0A8K0VH73</accession>
<comment type="caution">
    <text evidence="5">The sequence shown here is derived from an EMBL/GenBank/DDBJ whole genome shotgun (WGS) entry which is preliminary data.</text>
</comment>
<dbReference type="Proteomes" id="UP000648908">
    <property type="component" value="Unassembled WGS sequence"/>
</dbReference>